<dbReference type="GO" id="GO:0006122">
    <property type="term" value="P:mitochondrial electron transport, ubiquinol to cytochrome c"/>
    <property type="evidence" value="ECO:0007669"/>
    <property type="project" value="InterPro"/>
</dbReference>
<dbReference type="InterPro" id="IPR036544">
    <property type="entry name" value="QCR7_sf"/>
</dbReference>
<evidence type="ECO:0000256" key="2">
    <source>
        <dbReference type="ARBA" id="ARBA00008554"/>
    </source>
</evidence>
<dbReference type="GO" id="GO:0005743">
    <property type="term" value="C:mitochondrial inner membrane"/>
    <property type="evidence" value="ECO:0007669"/>
    <property type="project" value="UniProtKB-SubCell"/>
</dbReference>
<evidence type="ECO:0000256" key="4">
    <source>
        <dbReference type="ARBA" id="ARBA00022660"/>
    </source>
</evidence>
<dbReference type="SUPFAM" id="SSF81524">
    <property type="entry name" value="14 kDa protein of cytochrome bc1 complex (Ubiquinol-cytochrome c reductase)"/>
    <property type="match status" value="1"/>
</dbReference>
<dbReference type="InterPro" id="IPR003197">
    <property type="entry name" value="QCR7"/>
</dbReference>
<comment type="similarity">
    <text evidence="2">Belongs to the UQCRB/QCR7 family.</text>
</comment>
<evidence type="ECO:0000256" key="9">
    <source>
        <dbReference type="ARBA" id="ARBA00031684"/>
    </source>
</evidence>
<dbReference type="AlphaFoldDB" id="A0A0C3RWL4"/>
<dbReference type="Pfam" id="PF02271">
    <property type="entry name" value="UCR_14kD"/>
    <property type="match status" value="1"/>
</dbReference>
<sequence>MTIFGPLGPSLASSVTRNRGLYRAFKPFADWYADIAGYRRYGLKYDDLLVEERDDVQRALSRLTDSETYDRSFRFKRASQTSILHAELPKEQWVKPEEDVRYLKSHVESVVEEDNERSAWDNMAIQRKK</sequence>
<dbReference type="PANTHER" id="PTHR12022">
    <property type="entry name" value="UBIQUINOL-CYTOCHROME C REDUCTASE COMPLEX 14 KD PROTEIN"/>
    <property type="match status" value="1"/>
</dbReference>
<dbReference type="FunFam" id="1.10.1090.10:FF:000001">
    <property type="entry name" value="Cytochrome b-c1 complex subunit 7"/>
    <property type="match status" value="1"/>
</dbReference>
<protein>
    <recommendedName>
        <fullName evidence="9">Complex III subunit 7</fullName>
    </recommendedName>
</protein>
<evidence type="ECO:0000256" key="5">
    <source>
        <dbReference type="ARBA" id="ARBA00022792"/>
    </source>
</evidence>
<keyword evidence="7" id="KW-0496">Mitochondrion</keyword>
<dbReference type="HOGENOM" id="CLU_115154_1_0_1"/>
<dbReference type="OrthoDB" id="425749at2759"/>
<name>A0A0C3RWL4_PHLG1</name>
<keyword evidence="11" id="KW-1185">Reference proteome</keyword>
<keyword evidence="6" id="KW-0249">Electron transport</keyword>
<evidence type="ECO:0000313" key="10">
    <source>
        <dbReference type="EMBL" id="KIP06001.1"/>
    </source>
</evidence>
<dbReference type="Proteomes" id="UP000053257">
    <property type="component" value="Unassembled WGS sequence"/>
</dbReference>
<evidence type="ECO:0000313" key="11">
    <source>
        <dbReference type="Proteomes" id="UP000053257"/>
    </source>
</evidence>
<proteinExistence type="inferred from homology"/>
<evidence type="ECO:0000256" key="1">
    <source>
        <dbReference type="ARBA" id="ARBA00004443"/>
    </source>
</evidence>
<reference evidence="10 11" key="1">
    <citation type="journal article" date="2014" name="PLoS Genet.">
        <title>Analysis of the Phlebiopsis gigantea genome, transcriptome and secretome provides insight into its pioneer colonization strategies of wood.</title>
        <authorList>
            <person name="Hori C."/>
            <person name="Ishida T."/>
            <person name="Igarashi K."/>
            <person name="Samejima M."/>
            <person name="Suzuki H."/>
            <person name="Master E."/>
            <person name="Ferreira P."/>
            <person name="Ruiz-Duenas F.J."/>
            <person name="Held B."/>
            <person name="Canessa P."/>
            <person name="Larrondo L.F."/>
            <person name="Schmoll M."/>
            <person name="Druzhinina I.S."/>
            <person name="Kubicek C.P."/>
            <person name="Gaskell J.A."/>
            <person name="Kersten P."/>
            <person name="St John F."/>
            <person name="Glasner J."/>
            <person name="Sabat G."/>
            <person name="Splinter BonDurant S."/>
            <person name="Syed K."/>
            <person name="Yadav J."/>
            <person name="Mgbeahuruike A.C."/>
            <person name="Kovalchuk A."/>
            <person name="Asiegbu F.O."/>
            <person name="Lackner G."/>
            <person name="Hoffmeister D."/>
            <person name="Rencoret J."/>
            <person name="Gutierrez A."/>
            <person name="Sun H."/>
            <person name="Lindquist E."/>
            <person name="Barry K."/>
            <person name="Riley R."/>
            <person name="Grigoriev I.V."/>
            <person name="Henrissat B."/>
            <person name="Kues U."/>
            <person name="Berka R.M."/>
            <person name="Martinez A.T."/>
            <person name="Covert S.F."/>
            <person name="Blanchette R.A."/>
            <person name="Cullen D."/>
        </authorList>
    </citation>
    <scope>NUCLEOTIDE SEQUENCE [LARGE SCALE GENOMIC DNA]</scope>
    <source>
        <strain evidence="10 11">11061_1 CR5-6</strain>
    </source>
</reference>
<keyword evidence="5" id="KW-0999">Mitochondrion inner membrane</keyword>
<keyword evidence="4" id="KW-0679">Respiratory chain</keyword>
<evidence type="ECO:0000256" key="7">
    <source>
        <dbReference type="ARBA" id="ARBA00023128"/>
    </source>
</evidence>
<dbReference type="PANTHER" id="PTHR12022:SF0">
    <property type="entry name" value="CYTOCHROME B-C1 COMPLEX SUBUNIT 7"/>
    <property type="match status" value="1"/>
</dbReference>
<organism evidence="10 11">
    <name type="scientific">Phlebiopsis gigantea (strain 11061_1 CR5-6)</name>
    <name type="common">White-rot fungus</name>
    <name type="synonym">Peniophora gigantea</name>
    <dbReference type="NCBI Taxonomy" id="745531"/>
    <lineage>
        <taxon>Eukaryota</taxon>
        <taxon>Fungi</taxon>
        <taxon>Dikarya</taxon>
        <taxon>Basidiomycota</taxon>
        <taxon>Agaricomycotina</taxon>
        <taxon>Agaricomycetes</taxon>
        <taxon>Polyporales</taxon>
        <taxon>Phanerochaetaceae</taxon>
        <taxon>Phlebiopsis</taxon>
    </lineage>
</organism>
<evidence type="ECO:0000256" key="6">
    <source>
        <dbReference type="ARBA" id="ARBA00022982"/>
    </source>
</evidence>
<evidence type="ECO:0000256" key="8">
    <source>
        <dbReference type="ARBA" id="ARBA00023136"/>
    </source>
</evidence>
<dbReference type="Gene3D" id="1.10.1090.10">
    <property type="entry name" value="Cytochrome b-c1 complex subunit 7"/>
    <property type="match status" value="1"/>
</dbReference>
<dbReference type="STRING" id="745531.A0A0C3RWL4"/>
<evidence type="ECO:0000256" key="3">
    <source>
        <dbReference type="ARBA" id="ARBA00022448"/>
    </source>
</evidence>
<comment type="subcellular location">
    <subcellularLocation>
        <location evidence="1">Mitochondrion inner membrane</location>
        <topology evidence="1">Peripheral membrane protein</topology>
        <orientation evidence="1">Matrix side</orientation>
    </subcellularLocation>
</comment>
<dbReference type="GO" id="GO:0045275">
    <property type="term" value="C:respiratory chain complex III"/>
    <property type="evidence" value="ECO:0007669"/>
    <property type="project" value="InterPro"/>
</dbReference>
<gene>
    <name evidence="10" type="ORF">PHLGIDRAFT_128537</name>
</gene>
<accession>A0A0C3RWL4</accession>
<keyword evidence="8" id="KW-0472">Membrane</keyword>
<keyword evidence="3" id="KW-0813">Transport</keyword>
<dbReference type="EMBL" id="KN840528">
    <property type="protein sequence ID" value="KIP06001.1"/>
    <property type="molecule type" value="Genomic_DNA"/>
</dbReference>